<accession>A0A645BPL3</accession>
<evidence type="ECO:0000256" key="1">
    <source>
        <dbReference type="SAM" id="MobiDB-lite"/>
    </source>
</evidence>
<gene>
    <name evidence="2" type="ORF">SDC9_114114</name>
</gene>
<evidence type="ECO:0000313" key="2">
    <source>
        <dbReference type="EMBL" id="MPM67197.1"/>
    </source>
</evidence>
<protein>
    <submittedName>
        <fullName evidence="2">Uncharacterized protein</fullName>
    </submittedName>
</protein>
<comment type="caution">
    <text evidence="2">The sequence shown here is derived from an EMBL/GenBank/DDBJ whole genome shotgun (WGS) entry which is preliminary data.</text>
</comment>
<feature type="region of interest" description="Disordered" evidence="1">
    <location>
        <begin position="1"/>
        <end position="62"/>
    </location>
</feature>
<dbReference type="AlphaFoldDB" id="A0A645BPL3"/>
<reference evidence="2" key="1">
    <citation type="submission" date="2019-08" db="EMBL/GenBank/DDBJ databases">
        <authorList>
            <person name="Kucharzyk K."/>
            <person name="Murdoch R.W."/>
            <person name="Higgins S."/>
            <person name="Loffler F."/>
        </authorList>
    </citation>
    <scope>NUCLEOTIDE SEQUENCE</scope>
</reference>
<proteinExistence type="predicted"/>
<sequence>MAGGAHLGDVQRQRSGRGDRRADAALGRDRAGGTVQPYVHRTRAAAGEQTQRGQRRDHGPSV</sequence>
<feature type="compositionally biased region" description="Basic and acidic residues" evidence="1">
    <location>
        <begin position="9"/>
        <end position="31"/>
    </location>
</feature>
<name>A0A645BPL3_9ZZZZ</name>
<organism evidence="2">
    <name type="scientific">bioreactor metagenome</name>
    <dbReference type="NCBI Taxonomy" id="1076179"/>
    <lineage>
        <taxon>unclassified sequences</taxon>
        <taxon>metagenomes</taxon>
        <taxon>ecological metagenomes</taxon>
    </lineage>
</organism>
<dbReference type="EMBL" id="VSSQ01021547">
    <property type="protein sequence ID" value="MPM67197.1"/>
    <property type="molecule type" value="Genomic_DNA"/>
</dbReference>